<keyword evidence="4 6" id="KW-0862">Zinc</keyword>
<dbReference type="AlphaFoldDB" id="A0AAE0KJX1"/>
<keyword evidence="5" id="KW-0813">Transport</keyword>
<feature type="compositionally biased region" description="Low complexity" evidence="7">
    <location>
        <begin position="33"/>
        <end position="50"/>
    </location>
</feature>
<evidence type="ECO:0000256" key="6">
    <source>
        <dbReference type="PROSITE-ProRule" id="PRU00723"/>
    </source>
</evidence>
<keyword evidence="5" id="KW-0509">mRNA transport</keyword>
<dbReference type="Pfam" id="PF13634">
    <property type="entry name" value="Nucleoporin_FG"/>
    <property type="match status" value="5"/>
</dbReference>
<evidence type="ECO:0000256" key="7">
    <source>
        <dbReference type="SAM" id="MobiDB-lite"/>
    </source>
</evidence>
<feature type="compositionally biased region" description="Low complexity" evidence="7">
    <location>
        <begin position="392"/>
        <end position="403"/>
    </location>
</feature>
<name>A0AAE0KJX1_9PEZI</name>
<keyword evidence="5" id="KW-0539">Nucleus</keyword>
<dbReference type="GO" id="GO:0008270">
    <property type="term" value="F:zinc ion binding"/>
    <property type="evidence" value="ECO:0007669"/>
    <property type="project" value="UniProtKB-KW"/>
</dbReference>
<dbReference type="Gene3D" id="4.10.1000.10">
    <property type="entry name" value="Zinc finger, CCCH-type"/>
    <property type="match status" value="1"/>
</dbReference>
<sequence length="621" mass="63205">MTVCKFWMQGNCRNGSNCRFEHPAKSAPQPANRFGAFGGQQQTQTMGARQPDPAPPYNLRAEAIVTDLTTELPPWILSCYGPGRDAPEQIFGGYPLEQSFEEIRLHYTQAAMSGNPQAALNEIEGLYQNARQQIQHTTSNVGAAIQFVMDGANKHPNRIDICRQGTQVGAATGEFGKDKPRAAGAFGAPANSFQNAAPTSNVFGVPTGPAAGGGGFGQPAVMGSKPNPFGAPAFGQPAQPAQSAFGQPAQPAQPAFGQPAPLGGTSAFGQPAQATSAFGQTPALGAKPNPFGAPAFGQPAQPASRSAFGQPSGTAFGQPAFGQAAQPSSAFGQPAQIGVKLNPFGAPVAGGAFGNTPPAAASNVFGQPAQQAATPFGQPAQPTPASNPFGQPAAPNSTPASNPFGQPAAAPTNNPFGQPTPPSASPFGTVANGTPDAGAFGQPAAITSVFGAQGAKQPSAAQPAANAFGQPAAPAPAASALGGGGFSSGAAPATSAPKAAQGQGPYAAGATRQHPDINSYSSKGPDGRLRMFKGKSVTYQALRGGDKPVPVLRNLNGTVTRVWFPDGAPNYTTETEAANPEATYRDPAVQQQWKGFLETGKFEAGLMPEVPPSRDYCTWDF</sequence>
<dbReference type="EMBL" id="JAULSN010000003">
    <property type="protein sequence ID" value="KAK3377210.1"/>
    <property type="molecule type" value="Genomic_DNA"/>
</dbReference>
<dbReference type="Pfam" id="PF18044">
    <property type="entry name" value="zf-CCCH_4"/>
    <property type="match status" value="1"/>
</dbReference>
<keyword evidence="5" id="KW-0653">Protein transport</keyword>
<evidence type="ECO:0000256" key="3">
    <source>
        <dbReference type="ARBA" id="ARBA00022771"/>
    </source>
</evidence>
<organism evidence="9 10">
    <name type="scientific">Lasiosphaeria ovina</name>
    <dbReference type="NCBI Taxonomy" id="92902"/>
    <lineage>
        <taxon>Eukaryota</taxon>
        <taxon>Fungi</taxon>
        <taxon>Dikarya</taxon>
        <taxon>Ascomycota</taxon>
        <taxon>Pezizomycotina</taxon>
        <taxon>Sordariomycetes</taxon>
        <taxon>Sordariomycetidae</taxon>
        <taxon>Sordariales</taxon>
        <taxon>Lasiosphaeriaceae</taxon>
        <taxon>Lasiosphaeria</taxon>
    </lineage>
</organism>
<feature type="zinc finger region" description="C3H1-type" evidence="6">
    <location>
        <begin position="1"/>
        <end position="25"/>
    </location>
</feature>
<dbReference type="CDD" id="cd23954">
    <property type="entry name" value="AMO1_CTD"/>
    <property type="match status" value="1"/>
</dbReference>
<comment type="caution">
    <text evidence="9">The sequence shown here is derived from an EMBL/GenBank/DDBJ whole genome shotgun (WGS) entry which is preliminary data.</text>
</comment>
<dbReference type="InterPro" id="IPR000571">
    <property type="entry name" value="Znf_CCCH"/>
</dbReference>
<feature type="region of interest" description="Disordered" evidence="7">
    <location>
        <begin position="488"/>
        <end position="529"/>
    </location>
</feature>
<gene>
    <name evidence="9" type="ORF">B0T24DRAFT_236776</name>
</gene>
<evidence type="ECO:0000313" key="9">
    <source>
        <dbReference type="EMBL" id="KAK3377210.1"/>
    </source>
</evidence>
<evidence type="ECO:0000256" key="1">
    <source>
        <dbReference type="ARBA" id="ARBA00004567"/>
    </source>
</evidence>
<dbReference type="InterPro" id="IPR041367">
    <property type="entry name" value="Znf-CCCH_4"/>
</dbReference>
<keyword evidence="5" id="KW-0811">Translocation</keyword>
<feature type="region of interest" description="Disordered" evidence="7">
    <location>
        <begin position="23"/>
        <end position="52"/>
    </location>
</feature>
<keyword evidence="5" id="KW-0906">Nuclear pore complex</keyword>
<keyword evidence="10" id="KW-1185">Reference proteome</keyword>
<reference evidence="9" key="1">
    <citation type="journal article" date="2023" name="Mol. Phylogenet. Evol.">
        <title>Genome-scale phylogeny and comparative genomics of the fungal order Sordariales.</title>
        <authorList>
            <person name="Hensen N."/>
            <person name="Bonometti L."/>
            <person name="Westerberg I."/>
            <person name="Brannstrom I.O."/>
            <person name="Guillou S."/>
            <person name="Cros-Aarteil S."/>
            <person name="Calhoun S."/>
            <person name="Haridas S."/>
            <person name="Kuo A."/>
            <person name="Mondo S."/>
            <person name="Pangilinan J."/>
            <person name="Riley R."/>
            <person name="LaButti K."/>
            <person name="Andreopoulos B."/>
            <person name="Lipzen A."/>
            <person name="Chen C."/>
            <person name="Yan M."/>
            <person name="Daum C."/>
            <person name="Ng V."/>
            <person name="Clum A."/>
            <person name="Steindorff A."/>
            <person name="Ohm R.A."/>
            <person name="Martin F."/>
            <person name="Silar P."/>
            <person name="Natvig D.O."/>
            <person name="Lalanne C."/>
            <person name="Gautier V."/>
            <person name="Ament-Velasquez S.L."/>
            <person name="Kruys A."/>
            <person name="Hutchinson M.I."/>
            <person name="Powell A.J."/>
            <person name="Barry K."/>
            <person name="Miller A.N."/>
            <person name="Grigoriev I.V."/>
            <person name="Debuchy R."/>
            <person name="Gladieux P."/>
            <person name="Hiltunen Thoren M."/>
            <person name="Johannesson H."/>
        </authorList>
    </citation>
    <scope>NUCLEOTIDE SEQUENCE</scope>
    <source>
        <strain evidence="9">CBS 958.72</strain>
    </source>
</reference>
<dbReference type="InterPro" id="IPR025574">
    <property type="entry name" value="Nucleoporin_FG_rpt"/>
</dbReference>
<dbReference type="SMART" id="SM00356">
    <property type="entry name" value="ZnF_C3H1"/>
    <property type="match status" value="1"/>
</dbReference>
<accession>A0AAE0KJX1</accession>
<feature type="region of interest" description="Disordered" evidence="7">
    <location>
        <begin position="297"/>
        <end position="329"/>
    </location>
</feature>
<dbReference type="Proteomes" id="UP001287356">
    <property type="component" value="Unassembled WGS sequence"/>
</dbReference>
<feature type="compositionally biased region" description="Low complexity" evidence="7">
    <location>
        <begin position="315"/>
        <end position="329"/>
    </location>
</feature>
<evidence type="ECO:0000313" key="10">
    <source>
        <dbReference type="Proteomes" id="UP001287356"/>
    </source>
</evidence>
<dbReference type="InterPro" id="IPR036855">
    <property type="entry name" value="Znf_CCCH_sf"/>
</dbReference>
<dbReference type="PROSITE" id="PS50103">
    <property type="entry name" value="ZF_C3H1"/>
    <property type="match status" value="1"/>
</dbReference>
<feature type="domain" description="C3H1-type" evidence="8">
    <location>
        <begin position="1"/>
        <end position="25"/>
    </location>
</feature>
<keyword evidence="3 6" id="KW-0863">Zinc-finger</keyword>
<dbReference type="GO" id="GO:0005643">
    <property type="term" value="C:nuclear pore"/>
    <property type="evidence" value="ECO:0007669"/>
    <property type="project" value="UniProtKB-SubCell"/>
</dbReference>
<evidence type="ECO:0000256" key="2">
    <source>
        <dbReference type="ARBA" id="ARBA00022723"/>
    </source>
</evidence>
<evidence type="ECO:0000256" key="5">
    <source>
        <dbReference type="ARBA" id="ARBA00023132"/>
    </source>
</evidence>
<reference evidence="9" key="2">
    <citation type="submission" date="2023-06" db="EMBL/GenBank/DDBJ databases">
        <authorList>
            <consortium name="Lawrence Berkeley National Laboratory"/>
            <person name="Haridas S."/>
            <person name="Hensen N."/>
            <person name="Bonometti L."/>
            <person name="Westerberg I."/>
            <person name="Brannstrom I.O."/>
            <person name="Guillou S."/>
            <person name="Cros-Aarteil S."/>
            <person name="Calhoun S."/>
            <person name="Kuo A."/>
            <person name="Mondo S."/>
            <person name="Pangilinan J."/>
            <person name="Riley R."/>
            <person name="Labutti K."/>
            <person name="Andreopoulos B."/>
            <person name="Lipzen A."/>
            <person name="Chen C."/>
            <person name="Yanf M."/>
            <person name="Daum C."/>
            <person name="Ng V."/>
            <person name="Clum A."/>
            <person name="Steindorff A."/>
            <person name="Ohm R."/>
            <person name="Martin F."/>
            <person name="Silar P."/>
            <person name="Natvig D."/>
            <person name="Lalanne C."/>
            <person name="Gautier V."/>
            <person name="Ament-Velasquez S.L."/>
            <person name="Kruys A."/>
            <person name="Hutchinson M.I."/>
            <person name="Powell A.J."/>
            <person name="Barry K."/>
            <person name="Miller A.N."/>
            <person name="Grigoriev I.V."/>
            <person name="Debuchy R."/>
            <person name="Gladieux P."/>
            <person name="Thoren M.H."/>
            <person name="Johannesson H."/>
        </authorList>
    </citation>
    <scope>NUCLEOTIDE SEQUENCE</scope>
    <source>
        <strain evidence="9">CBS 958.72</strain>
    </source>
</reference>
<dbReference type="SUPFAM" id="SSF90229">
    <property type="entry name" value="CCCH zinc finger"/>
    <property type="match status" value="1"/>
</dbReference>
<dbReference type="PANTHER" id="PTHR21099">
    <property type="entry name" value="RAD201"/>
    <property type="match status" value="1"/>
</dbReference>
<feature type="region of interest" description="Disordered" evidence="7">
    <location>
        <begin position="369"/>
        <end position="439"/>
    </location>
</feature>
<proteinExistence type="predicted"/>
<protein>
    <recommendedName>
        <fullName evidence="8">C3H1-type domain-containing protein</fullName>
    </recommendedName>
</protein>
<comment type="subcellular location">
    <subcellularLocation>
        <location evidence="1">Nucleus</location>
        <location evidence="1">Nuclear pore complex</location>
    </subcellularLocation>
</comment>
<evidence type="ECO:0000256" key="4">
    <source>
        <dbReference type="ARBA" id="ARBA00022833"/>
    </source>
</evidence>
<dbReference type="PANTHER" id="PTHR21099:SF2">
    <property type="entry name" value="SI:CH211-113E8.11"/>
    <property type="match status" value="1"/>
</dbReference>
<keyword evidence="2 6" id="KW-0479">Metal-binding</keyword>
<feature type="compositionally biased region" description="Low complexity" evidence="7">
    <location>
        <begin position="488"/>
        <end position="510"/>
    </location>
</feature>
<evidence type="ECO:0000259" key="8">
    <source>
        <dbReference type="PROSITE" id="PS50103"/>
    </source>
</evidence>